<accession>A0ABX9DSF8</accession>
<keyword evidence="2" id="KW-1185">Reference proteome</keyword>
<dbReference type="RefSeq" id="WP_006043833.1">
    <property type="nucleotide sequence ID" value="NZ_CAUSQN010000049.1"/>
</dbReference>
<comment type="caution">
    <text evidence="1">The sequence shown here is derived from an EMBL/GenBank/DDBJ whole genome shotgun (WGS) entry which is preliminary data.</text>
</comment>
<evidence type="ECO:0000313" key="1">
    <source>
        <dbReference type="EMBL" id="RAS45170.1"/>
    </source>
</evidence>
<reference evidence="1 2" key="1">
    <citation type="submission" date="2018-06" db="EMBL/GenBank/DDBJ databases">
        <title>Genomic Encyclopedia of Archaeal and Bacterial Type Strains, Phase II (KMG-II): from individual species to whole genera.</title>
        <authorList>
            <person name="Goeker M."/>
        </authorList>
    </citation>
    <scope>NUCLEOTIDE SEQUENCE [LARGE SCALE GENOMIC DNA]</scope>
    <source>
        <strain evidence="1 2">DSM 18710</strain>
    </source>
</reference>
<protein>
    <submittedName>
        <fullName evidence="1">Uncharacterized protein</fullName>
    </submittedName>
</protein>
<organism evidence="1 2">
    <name type="scientific">Prevotella pallens</name>
    <dbReference type="NCBI Taxonomy" id="60133"/>
    <lineage>
        <taxon>Bacteria</taxon>
        <taxon>Pseudomonadati</taxon>
        <taxon>Bacteroidota</taxon>
        <taxon>Bacteroidia</taxon>
        <taxon>Bacteroidales</taxon>
        <taxon>Prevotellaceae</taxon>
        <taxon>Prevotella</taxon>
    </lineage>
</organism>
<gene>
    <name evidence="1" type="ORF">BC673_11213</name>
</gene>
<dbReference type="Proteomes" id="UP000249852">
    <property type="component" value="Unassembled WGS sequence"/>
</dbReference>
<name>A0ABX9DSF8_9BACT</name>
<evidence type="ECO:0000313" key="2">
    <source>
        <dbReference type="Proteomes" id="UP000249852"/>
    </source>
</evidence>
<dbReference type="EMBL" id="QLTQ01000012">
    <property type="protein sequence ID" value="RAS45170.1"/>
    <property type="molecule type" value="Genomic_DNA"/>
</dbReference>
<proteinExistence type="predicted"/>
<sequence length="117" mass="13574">MKKVFNTHGNQLINNIIRGFENRSGWYTDDGNYEVFEENMVAKYIDTYFKGNFCNRYLFCPNESGEIDSIALYGSSLQGHYNAISTTMMCFGLKVQKIIFDTEGDYPFLDIYLVLNQ</sequence>